<reference evidence="1" key="2">
    <citation type="journal article" date="2015" name="Fish Shellfish Immunol.">
        <title>Early steps in the European eel (Anguilla anguilla)-Vibrio vulnificus interaction in the gills: Role of the RtxA13 toxin.</title>
        <authorList>
            <person name="Callol A."/>
            <person name="Pajuelo D."/>
            <person name="Ebbesson L."/>
            <person name="Teles M."/>
            <person name="MacKenzie S."/>
            <person name="Amaro C."/>
        </authorList>
    </citation>
    <scope>NUCLEOTIDE SEQUENCE</scope>
</reference>
<sequence>MSDSKIIQSRYYHTGVGHPLIKRYAISRGGSTLFLREAYL</sequence>
<organism evidence="1">
    <name type="scientific">Anguilla anguilla</name>
    <name type="common">European freshwater eel</name>
    <name type="synonym">Muraena anguilla</name>
    <dbReference type="NCBI Taxonomy" id="7936"/>
    <lineage>
        <taxon>Eukaryota</taxon>
        <taxon>Metazoa</taxon>
        <taxon>Chordata</taxon>
        <taxon>Craniata</taxon>
        <taxon>Vertebrata</taxon>
        <taxon>Euteleostomi</taxon>
        <taxon>Actinopterygii</taxon>
        <taxon>Neopterygii</taxon>
        <taxon>Teleostei</taxon>
        <taxon>Anguilliformes</taxon>
        <taxon>Anguillidae</taxon>
        <taxon>Anguilla</taxon>
    </lineage>
</organism>
<proteinExistence type="predicted"/>
<dbReference type="EMBL" id="GBXM01028441">
    <property type="protein sequence ID" value="JAH80136.1"/>
    <property type="molecule type" value="Transcribed_RNA"/>
</dbReference>
<accession>A0A0E9VQ17</accession>
<name>A0A0E9VQ17_ANGAN</name>
<reference evidence="1" key="1">
    <citation type="submission" date="2014-11" db="EMBL/GenBank/DDBJ databases">
        <authorList>
            <person name="Amaro Gonzalez C."/>
        </authorList>
    </citation>
    <scope>NUCLEOTIDE SEQUENCE</scope>
</reference>
<evidence type="ECO:0000313" key="1">
    <source>
        <dbReference type="EMBL" id="JAH80136.1"/>
    </source>
</evidence>
<protein>
    <submittedName>
        <fullName evidence="1">Uncharacterized protein</fullName>
    </submittedName>
</protein>
<dbReference type="AlphaFoldDB" id="A0A0E9VQ17"/>